<keyword evidence="2" id="KW-0732">Signal</keyword>
<name>A0A2H0XCW1_UNCKA</name>
<feature type="transmembrane region" description="Helical" evidence="1">
    <location>
        <begin position="227"/>
        <end position="246"/>
    </location>
</feature>
<protein>
    <recommendedName>
        <fullName evidence="5">Thioredoxin domain-containing protein</fullName>
    </recommendedName>
</protein>
<keyword evidence="1" id="KW-0472">Membrane</keyword>
<evidence type="ECO:0000256" key="2">
    <source>
        <dbReference type="SAM" id="SignalP"/>
    </source>
</evidence>
<gene>
    <name evidence="3" type="ORF">COT51_00060</name>
</gene>
<dbReference type="AlphaFoldDB" id="A0A2H0XCW1"/>
<reference evidence="4" key="1">
    <citation type="submission" date="2017-09" db="EMBL/GenBank/DDBJ databases">
        <title>Depth-based differentiation of microbial function through sediment-hosted aquifers and enrichment of novel symbionts in the deep terrestrial subsurface.</title>
        <authorList>
            <person name="Probst A.J."/>
            <person name="Ladd B."/>
            <person name="Jarett J.K."/>
            <person name="Geller-Mcgrath D.E."/>
            <person name="Sieber C.M.K."/>
            <person name="Emerson J.B."/>
            <person name="Anantharaman K."/>
            <person name="Thomas B.C."/>
            <person name="Malmstrom R."/>
            <person name="Stieglmeier M."/>
            <person name="Klingl A."/>
            <person name="Woyke T."/>
            <person name="Ryan C.M."/>
            <person name="Banfield J.F."/>
        </authorList>
    </citation>
    <scope>NUCLEOTIDE SEQUENCE [LARGE SCALE GENOMIC DNA]</scope>
</reference>
<dbReference type="Gene3D" id="3.40.30.10">
    <property type="entry name" value="Glutaredoxin"/>
    <property type="match status" value="1"/>
</dbReference>
<dbReference type="InterPro" id="IPR036249">
    <property type="entry name" value="Thioredoxin-like_sf"/>
</dbReference>
<feature type="transmembrane region" description="Helical" evidence="1">
    <location>
        <begin position="167"/>
        <end position="190"/>
    </location>
</feature>
<keyword evidence="1" id="KW-1133">Transmembrane helix</keyword>
<dbReference type="SUPFAM" id="SSF52833">
    <property type="entry name" value="Thioredoxin-like"/>
    <property type="match status" value="1"/>
</dbReference>
<dbReference type="EMBL" id="PEYV01000001">
    <property type="protein sequence ID" value="PIS21958.1"/>
    <property type="molecule type" value="Genomic_DNA"/>
</dbReference>
<feature type="transmembrane region" description="Helical" evidence="1">
    <location>
        <begin position="369"/>
        <end position="387"/>
    </location>
</feature>
<accession>A0A2H0XCW1</accession>
<feature type="chain" id="PRO_5013614674" description="Thioredoxin domain-containing protein" evidence="2">
    <location>
        <begin position="25"/>
        <end position="395"/>
    </location>
</feature>
<feature type="signal peptide" evidence="2">
    <location>
        <begin position="1"/>
        <end position="24"/>
    </location>
</feature>
<evidence type="ECO:0000313" key="4">
    <source>
        <dbReference type="Proteomes" id="UP000231098"/>
    </source>
</evidence>
<sequence length="395" mass="44733">MINKVVRFLLVFVLSLFLVKPVMAAEVTVHLFWSTGCPHCAKEKVFLENLKKNYPQVIIKDYEITGNRDNLKLLQQLGLKLKADASSVPFTVIGEEHFAGYLSDETTGKEIEKAINRAIEKGSQDLVSGLILGETKKRARDLPQGIPETLKVPLFGEIQLKSISLPLLTFIIALLDGFNPCAMWTLLFLISLLLGMKDRKRMWALGTAFIVSSALTYFLFLSAWLNLFLFLGFVVWVRYLVGLVALGSGEYYLRDYLTNKEGSCKVTGNEKRRKIFEKIKEITQKRQFILALLGIVLLAFAVNMVELICSAGLPAIYTKILSLSNLPTWQYYLCLLFYIFIFMLDDLFVFFVAMTTLRAAGIQSKYSRFSHLVGGLLMLIIGVLLLFKPEWLMFG</sequence>
<feature type="transmembrane region" description="Helical" evidence="1">
    <location>
        <begin position="329"/>
        <end position="357"/>
    </location>
</feature>
<evidence type="ECO:0008006" key="5">
    <source>
        <dbReference type="Google" id="ProtNLM"/>
    </source>
</evidence>
<comment type="caution">
    <text evidence="3">The sequence shown here is derived from an EMBL/GenBank/DDBJ whole genome shotgun (WGS) entry which is preliminary data.</text>
</comment>
<feature type="transmembrane region" description="Helical" evidence="1">
    <location>
        <begin position="288"/>
        <end position="317"/>
    </location>
</feature>
<evidence type="ECO:0000313" key="3">
    <source>
        <dbReference type="EMBL" id="PIS21958.1"/>
    </source>
</evidence>
<keyword evidence="1" id="KW-0812">Transmembrane</keyword>
<dbReference type="Proteomes" id="UP000231098">
    <property type="component" value="Unassembled WGS sequence"/>
</dbReference>
<evidence type="ECO:0000256" key="1">
    <source>
        <dbReference type="SAM" id="Phobius"/>
    </source>
</evidence>
<feature type="transmembrane region" description="Helical" evidence="1">
    <location>
        <begin position="202"/>
        <end position="221"/>
    </location>
</feature>
<organism evidence="3 4">
    <name type="scientific">candidate division WWE3 bacterium CG08_land_8_20_14_0_20_41_15</name>
    <dbReference type="NCBI Taxonomy" id="1975086"/>
    <lineage>
        <taxon>Bacteria</taxon>
        <taxon>Katanobacteria</taxon>
    </lineage>
</organism>
<proteinExistence type="predicted"/>